<dbReference type="GO" id="GO:0036220">
    <property type="term" value="F:ITP diphosphatase activity"/>
    <property type="evidence" value="ECO:0007669"/>
    <property type="project" value="UniProtKB-UniRule"/>
</dbReference>
<accession>A0A7C3YZA1</accession>
<comment type="similarity">
    <text evidence="1 10 11">Belongs to the HAM1 NTPase family.</text>
</comment>
<feature type="binding site" evidence="10">
    <location>
        <position position="176"/>
    </location>
    <ligand>
        <name>substrate</name>
    </ligand>
</feature>
<evidence type="ECO:0000313" key="12">
    <source>
        <dbReference type="EMBL" id="HGF32807.1"/>
    </source>
</evidence>
<sequence length="206" mass="22436">MATRNPGKVRELADLLGDLGVRLLSLADFPEIPDIPEEGATFAENAAAKATTVARLTGLPALADDSGLEVAALGGRPGVFSARYAQDRTGGATPTDEDNWRKLLEELREVPQDRRQARFVCEIALYFPDGRLLTARGALAGFIALAPQGSRGFGYDPIFYVPEYRATVAELDPATKNRISHRGQALQTLKEILTARKREFFPDPPD</sequence>
<feature type="binding site" evidence="10">
    <location>
        <begin position="3"/>
        <end position="8"/>
    </location>
    <ligand>
        <name>substrate</name>
    </ligand>
</feature>
<comment type="subunit">
    <text evidence="2 10">Homodimer.</text>
</comment>
<dbReference type="GO" id="GO:0005829">
    <property type="term" value="C:cytosol"/>
    <property type="evidence" value="ECO:0007669"/>
    <property type="project" value="TreeGrafter"/>
</dbReference>
<evidence type="ECO:0000256" key="9">
    <source>
        <dbReference type="ARBA" id="ARBA00052017"/>
    </source>
</evidence>
<evidence type="ECO:0000256" key="10">
    <source>
        <dbReference type="HAMAP-Rule" id="MF_01405"/>
    </source>
</evidence>
<dbReference type="FunFam" id="3.90.950.10:FF:000001">
    <property type="entry name" value="dITP/XTP pyrophosphatase"/>
    <property type="match status" value="1"/>
</dbReference>
<comment type="caution">
    <text evidence="10">Lacks conserved residue(s) required for the propagation of feature annotation.</text>
</comment>
<gene>
    <name evidence="12" type="ORF">ENW96_00255</name>
</gene>
<evidence type="ECO:0000256" key="5">
    <source>
        <dbReference type="ARBA" id="ARBA00022801"/>
    </source>
</evidence>
<evidence type="ECO:0000256" key="7">
    <source>
        <dbReference type="ARBA" id="ARBA00023080"/>
    </source>
</evidence>
<dbReference type="PANTHER" id="PTHR11067:SF9">
    <property type="entry name" value="INOSINE TRIPHOSPHATE PYROPHOSPHATASE"/>
    <property type="match status" value="1"/>
</dbReference>
<dbReference type="Pfam" id="PF01725">
    <property type="entry name" value="Ham1p_like"/>
    <property type="match status" value="1"/>
</dbReference>
<proteinExistence type="inferred from homology"/>
<evidence type="ECO:0000256" key="3">
    <source>
        <dbReference type="ARBA" id="ARBA00022723"/>
    </source>
</evidence>
<evidence type="ECO:0000256" key="8">
    <source>
        <dbReference type="ARBA" id="ARBA00051875"/>
    </source>
</evidence>
<dbReference type="GO" id="GO:0035870">
    <property type="term" value="F:dITP diphosphatase activity"/>
    <property type="evidence" value="ECO:0007669"/>
    <property type="project" value="UniProtKB-UniRule"/>
</dbReference>
<dbReference type="EC" id="3.6.1.66" evidence="10"/>
<dbReference type="GO" id="GO:0036222">
    <property type="term" value="F:XTP diphosphatase activity"/>
    <property type="evidence" value="ECO:0007669"/>
    <property type="project" value="UniProtKB-UniRule"/>
</dbReference>
<dbReference type="GO" id="GO:0046872">
    <property type="term" value="F:metal ion binding"/>
    <property type="evidence" value="ECO:0007669"/>
    <property type="project" value="UniProtKB-KW"/>
</dbReference>
<comment type="function">
    <text evidence="10">Pyrophosphatase that catalyzes the hydrolysis of nucleoside triphosphates to their monophosphate derivatives, with a high preference for the non-canonical purine nucleotides XTP (xanthosine triphosphate), dITP (deoxyinosine triphosphate) and ITP. Seems to function as a house-cleaning enzyme that removes non-canonical purine nucleotides from the nucleotide pool, thus preventing their incorporation into DNA/RNA and avoiding chromosomal lesions.</text>
</comment>
<name>A0A7C3YZA1_9BACT</name>
<evidence type="ECO:0000256" key="2">
    <source>
        <dbReference type="ARBA" id="ARBA00011738"/>
    </source>
</evidence>
<evidence type="ECO:0000256" key="1">
    <source>
        <dbReference type="ARBA" id="ARBA00008023"/>
    </source>
</evidence>
<feature type="binding site" evidence="10">
    <location>
        <begin position="181"/>
        <end position="182"/>
    </location>
    <ligand>
        <name>substrate</name>
    </ligand>
</feature>
<dbReference type="AlphaFoldDB" id="A0A7C3YZA1"/>
<keyword evidence="5 10" id="KW-0378">Hydrolase</keyword>
<comment type="catalytic activity">
    <reaction evidence="10">
        <text>ITP + H2O = IMP + diphosphate + H(+)</text>
        <dbReference type="Rhea" id="RHEA:29399"/>
        <dbReference type="ChEBI" id="CHEBI:15377"/>
        <dbReference type="ChEBI" id="CHEBI:15378"/>
        <dbReference type="ChEBI" id="CHEBI:33019"/>
        <dbReference type="ChEBI" id="CHEBI:58053"/>
        <dbReference type="ChEBI" id="CHEBI:61402"/>
        <dbReference type="EC" id="3.6.1.66"/>
    </reaction>
</comment>
<dbReference type="NCBIfam" id="TIGR00042">
    <property type="entry name" value="RdgB/HAM1 family non-canonical purine NTP pyrophosphatase"/>
    <property type="match status" value="1"/>
</dbReference>
<feature type="binding site" evidence="10">
    <location>
        <begin position="153"/>
        <end position="156"/>
    </location>
    <ligand>
        <name>substrate</name>
    </ligand>
</feature>
<dbReference type="InterPro" id="IPR029001">
    <property type="entry name" value="ITPase-like_fam"/>
</dbReference>
<dbReference type="GO" id="GO:0009146">
    <property type="term" value="P:purine nucleoside triphosphate catabolic process"/>
    <property type="evidence" value="ECO:0007669"/>
    <property type="project" value="UniProtKB-UniRule"/>
</dbReference>
<dbReference type="Gene3D" id="3.90.950.10">
    <property type="match status" value="1"/>
</dbReference>
<feature type="binding site" evidence="10">
    <location>
        <position position="66"/>
    </location>
    <ligand>
        <name>substrate</name>
    </ligand>
</feature>
<keyword evidence="4 10" id="KW-0547">Nucleotide-binding</keyword>
<feature type="active site" description="Proton acceptor" evidence="10">
    <location>
        <position position="65"/>
    </location>
</feature>
<dbReference type="SUPFAM" id="SSF52972">
    <property type="entry name" value="ITPase-like"/>
    <property type="match status" value="1"/>
</dbReference>
<comment type="catalytic activity">
    <reaction evidence="8 10">
        <text>dITP + H2O = dIMP + diphosphate + H(+)</text>
        <dbReference type="Rhea" id="RHEA:28342"/>
        <dbReference type="ChEBI" id="CHEBI:15377"/>
        <dbReference type="ChEBI" id="CHEBI:15378"/>
        <dbReference type="ChEBI" id="CHEBI:33019"/>
        <dbReference type="ChEBI" id="CHEBI:61194"/>
        <dbReference type="ChEBI" id="CHEBI:61382"/>
        <dbReference type="EC" id="3.6.1.66"/>
    </reaction>
</comment>
<dbReference type="GO" id="GO:0000166">
    <property type="term" value="F:nucleotide binding"/>
    <property type="evidence" value="ECO:0007669"/>
    <property type="project" value="UniProtKB-KW"/>
</dbReference>
<comment type="cofactor">
    <cofactor evidence="10">
        <name>Mg(2+)</name>
        <dbReference type="ChEBI" id="CHEBI:18420"/>
    </cofactor>
    <text evidence="10">Binds 1 Mg(2+) ion per subunit.</text>
</comment>
<feature type="binding site" evidence="10">
    <location>
        <position position="65"/>
    </location>
    <ligand>
        <name>Mg(2+)</name>
        <dbReference type="ChEBI" id="CHEBI:18420"/>
    </ligand>
</feature>
<dbReference type="InterPro" id="IPR002637">
    <property type="entry name" value="RdgB/HAM1"/>
</dbReference>
<keyword evidence="6 10" id="KW-0460">Magnesium</keyword>
<dbReference type="InterPro" id="IPR020922">
    <property type="entry name" value="dITP/XTP_pyrophosphatase"/>
</dbReference>
<dbReference type="NCBIfam" id="NF011397">
    <property type="entry name" value="PRK14822.1"/>
    <property type="match status" value="1"/>
</dbReference>
<evidence type="ECO:0000256" key="4">
    <source>
        <dbReference type="ARBA" id="ARBA00022741"/>
    </source>
</evidence>
<organism evidence="12">
    <name type="scientific">Desulfobacca acetoxidans</name>
    <dbReference type="NCBI Taxonomy" id="60893"/>
    <lineage>
        <taxon>Bacteria</taxon>
        <taxon>Pseudomonadati</taxon>
        <taxon>Thermodesulfobacteriota</taxon>
        <taxon>Desulfobaccia</taxon>
        <taxon>Desulfobaccales</taxon>
        <taxon>Desulfobaccaceae</taxon>
        <taxon>Desulfobacca</taxon>
    </lineage>
</organism>
<comment type="catalytic activity">
    <reaction evidence="9 10">
        <text>XTP + H2O = XMP + diphosphate + H(+)</text>
        <dbReference type="Rhea" id="RHEA:28610"/>
        <dbReference type="ChEBI" id="CHEBI:15377"/>
        <dbReference type="ChEBI" id="CHEBI:15378"/>
        <dbReference type="ChEBI" id="CHEBI:33019"/>
        <dbReference type="ChEBI" id="CHEBI:57464"/>
        <dbReference type="ChEBI" id="CHEBI:61314"/>
        <dbReference type="EC" id="3.6.1.66"/>
    </reaction>
</comment>
<reference evidence="12" key="1">
    <citation type="journal article" date="2020" name="mSystems">
        <title>Genome- and Community-Level Interaction Insights into Carbon Utilization and Element Cycling Functions of Hydrothermarchaeota in Hydrothermal Sediment.</title>
        <authorList>
            <person name="Zhou Z."/>
            <person name="Liu Y."/>
            <person name="Xu W."/>
            <person name="Pan J."/>
            <person name="Luo Z.H."/>
            <person name="Li M."/>
        </authorList>
    </citation>
    <scope>NUCLEOTIDE SEQUENCE [LARGE SCALE GENOMIC DNA]</scope>
    <source>
        <strain evidence="12">SpSt-897</strain>
    </source>
</reference>
<dbReference type="HAMAP" id="MF_01405">
    <property type="entry name" value="Non_canon_purine_NTPase"/>
    <property type="match status" value="1"/>
</dbReference>
<dbReference type="PANTHER" id="PTHR11067">
    <property type="entry name" value="INOSINE TRIPHOSPHATE PYROPHOSPHATASE/HAM1 PROTEIN"/>
    <property type="match status" value="1"/>
</dbReference>
<evidence type="ECO:0000256" key="11">
    <source>
        <dbReference type="RuleBase" id="RU003781"/>
    </source>
</evidence>
<dbReference type="GO" id="GO:0017111">
    <property type="term" value="F:ribonucleoside triphosphate phosphatase activity"/>
    <property type="evidence" value="ECO:0007669"/>
    <property type="project" value="InterPro"/>
</dbReference>
<dbReference type="EMBL" id="DTMF01000008">
    <property type="protein sequence ID" value="HGF32807.1"/>
    <property type="molecule type" value="Genomic_DNA"/>
</dbReference>
<evidence type="ECO:0000256" key="6">
    <source>
        <dbReference type="ARBA" id="ARBA00022842"/>
    </source>
</evidence>
<keyword evidence="7 10" id="KW-0546">Nucleotide metabolism</keyword>
<comment type="caution">
    <text evidence="12">The sequence shown here is derived from an EMBL/GenBank/DDBJ whole genome shotgun (WGS) entry which is preliminary data.</text>
</comment>
<dbReference type="GO" id="GO:0009117">
    <property type="term" value="P:nucleotide metabolic process"/>
    <property type="evidence" value="ECO:0007669"/>
    <property type="project" value="UniProtKB-KW"/>
</dbReference>
<dbReference type="CDD" id="cd00515">
    <property type="entry name" value="HAM1"/>
    <property type="match status" value="1"/>
</dbReference>
<protein>
    <recommendedName>
        <fullName evidence="10">dITP/XTP pyrophosphatase</fullName>
        <ecNumber evidence="10">3.6.1.66</ecNumber>
    </recommendedName>
    <alternativeName>
        <fullName evidence="10">Non-canonical purine NTP pyrophosphatase</fullName>
    </alternativeName>
    <alternativeName>
        <fullName evidence="10">Non-standard purine NTP pyrophosphatase</fullName>
    </alternativeName>
    <alternativeName>
        <fullName evidence="10">Nucleoside-triphosphate diphosphatase</fullName>
    </alternativeName>
    <alternativeName>
        <fullName evidence="10">Nucleoside-triphosphate pyrophosphatase</fullName>
        <shortName evidence="10">NTPase</shortName>
    </alternativeName>
</protein>
<keyword evidence="3 10" id="KW-0479">Metal-binding</keyword>